<dbReference type="GO" id="GO:1990682">
    <property type="term" value="C:CSF1-CSF1R complex"/>
    <property type="evidence" value="ECO:0007669"/>
    <property type="project" value="TreeGrafter"/>
</dbReference>
<dbReference type="InterPro" id="IPR001245">
    <property type="entry name" value="Ser-Thr/Tyr_kinase_cat_dom"/>
</dbReference>
<evidence type="ECO:0000256" key="7">
    <source>
        <dbReference type="ARBA" id="ARBA00022840"/>
    </source>
</evidence>
<dbReference type="AlphaFoldDB" id="A0A556V7R9"/>
<dbReference type="Gene3D" id="3.30.200.20">
    <property type="entry name" value="Phosphorylase Kinase, domain 1"/>
    <property type="match status" value="1"/>
</dbReference>
<dbReference type="PROSITE" id="PS50011">
    <property type="entry name" value="PROTEIN_KINASE_DOM"/>
    <property type="match status" value="1"/>
</dbReference>
<dbReference type="GO" id="GO:0019838">
    <property type="term" value="F:growth factor binding"/>
    <property type="evidence" value="ECO:0007669"/>
    <property type="project" value="TreeGrafter"/>
</dbReference>
<protein>
    <recommendedName>
        <fullName evidence="2">receptor protein-tyrosine kinase</fullName>
        <ecNumber evidence="2">2.7.10.1</ecNumber>
    </recommendedName>
</protein>
<dbReference type="Proteomes" id="UP000319801">
    <property type="component" value="Unassembled WGS sequence"/>
</dbReference>
<evidence type="ECO:0000256" key="5">
    <source>
        <dbReference type="ARBA" id="ARBA00022741"/>
    </source>
</evidence>
<keyword evidence="13" id="KW-1185">Reference proteome</keyword>
<reference evidence="12 13" key="1">
    <citation type="journal article" date="2019" name="Genome Biol. Evol.">
        <title>Whole-Genome Sequencing of the Giant Devil Catfish, Bagarius yarrelli.</title>
        <authorList>
            <person name="Jiang W."/>
            <person name="Lv Y."/>
            <person name="Cheng L."/>
            <person name="Yang K."/>
            <person name="Chao B."/>
            <person name="Wang X."/>
            <person name="Li Y."/>
            <person name="Pan X."/>
            <person name="You X."/>
            <person name="Zhang Y."/>
            <person name="Yang J."/>
            <person name="Li J."/>
            <person name="Zhang X."/>
            <person name="Liu S."/>
            <person name="Sun C."/>
            <person name="Yang J."/>
            <person name="Shi Q."/>
        </authorList>
    </citation>
    <scope>NUCLEOTIDE SEQUENCE [LARGE SCALE GENOMIC DNA]</scope>
    <source>
        <strain evidence="12">JWS20170419001</strain>
        <tissue evidence="12">Muscle</tissue>
    </source>
</reference>
<dbReference type="Gene3D" id="1.10.510.10">
    <property type="entry name" value="Transferase(Phosphotransferase) domain 1"/>
    <property type="match status" value="1"/>
</dbReference>
<keyword evidence="9" id="KW-0175">Coiled coil</keyword>
<feature type="domain" description="Protein kinase" evidence="11">
    <location>
        <begin position="1"/>
        <end position="312"/>
    </location>
</feature>
<keyword evidence="6" id="KW-0418">Kinase</keyword>
<dbReference type="PROSITE" id="PS00240">
    <property type="entry name" value="RECEPTOR_TYR_KIN_III"/>
    <property type="match status" value="1"/>
</dbReference>
<dbReference type="GO" id="GO:0043408">
    <property type="term" value="P:regulation of MAPK cascade"/>
    <property type="evidence" value="ECO:0007669"/>
    <property type="project" value="TreeGrafter"/>
</dbReference>
<evidence type="ECO:0000256" key="6">
    <source>
        <dbReference type="ARBA" id="ARBA00022777"/>
    </source>
</evidence>
<feature type="region of interest" description="Disordered" evidence="10">
    <location>
        <begin position="377"/>
        <end position="409"/>
    </location>
</feature>
<evidence type="ECO:0000313" key="13">
    <source>
        <dbReference type="Proteomes" id="UP000319801"/>
    </source>
</evidence>
<dbReference type="EC" id="2.7.10.1" evidence="2"/>
<feature type="compositionally biased region" description="Low complexity" evidence="10">
    <location>
        <begin position="396"/>
        <end position="409"/>
    </location>
</feature>
<dbReference type="FunFam" id="1.10.510.10:FF:001927">
    <property type="entry name" value="Receptor protein-tyrosine kinase"/>
    <property type="match status" value="1"/>
</dbReference>
<keyword evidence="4" id="KW-0808">Transferase</keyword>
<keyword evidence="7" id="KW-0067">ATP-binding</keyword>
<sequence length="495" mass="56051">MKVCDNMSTICKTLSGFTVMCLCADVSQPPADRWTSEVSDGNNYSYIDPLQLPYSTKWEFPRDRLTFASAHSEEKEALMCELKILSHLGSHTNIVNLLGACTHGGPVLLITEFCGHGDLLNFLRRNAPSFNHSASHTHENLNIYRNLTEQQNHQRGHEINSYMDMQRGQRSGDCINDVAARNVLVSDTLVAKICDFGLARDIMNDSNYVVRGNARLPVKWMSPESIFECLYTVQSDVWSYGILLWEIFSLGRNPYPDMVVDAHFYKMIRCGYQMSQPDFAPDEMYQIMRMCWSLEPTLRPNFSIVAEMIKALQDDTTEQAILSLSPPLAIMGNYSSTAAFHLAVITDRQEEVWESLKETLQEPDLLALKFLQNYTETTEEPSEAKTDALPKPEVSPSPAGSSASSNSPPLNVSSLVSILKSSESVPQTKPRLSFQGPPTLQKLNVELQDMREELELLKTQHKKEIKLLMNELDEEKKMRLSLQVEVERLKKHMSK</sequence>
<evidence type="ECO:0000256" key="3">
    <source>
        <dbReference type="ARBA" id="ARBA00022553"/>
    </source>
</evidence>
<comment type="caution">
    <text evidence="12">The sequence shown here is derived from an EMBL/GenBank/DDBJ whole genome shotgun (WGS) entry which is preliminary data.</text>
</comment>
<dbReference type="GO" id="GO:0005011">
    <property type="term" value="F:macrophage colony-stimulating factor receptor activity"/>
    <property type="evidence" value="ECO:0007669"/>
    <property type="project" value="TreeGrafter"/>
</dbReference>
<keyword evidence="3" id="KW-0597">Phosphoprotein</keyword>
<dbReference type="Pfam" id="PF07714">
    <property type="entry name" value="PK_Tyr_Ser-Thr"/>
    <property type="match status" value="1"/>
</dbReference>
<dbReference type="EMBL" id="VCAZ01000149">
    <property type="protein sequence ID" value="TSY69809.1"/>
    <property type="molecule type" value="Genomic_DNA"/>
</dbReference>
<keyword evidence="12" id="KW-0675">Receptor</keyword>
<dbReference type="GO" id="GO:0030335">
    <property type="term" value="P:positive regulation of cell migration"/>
    <property type="evidence" value="ECO:0007669"/>
    <property type="project" value="TreeGrafter"/>
</dbReference>
<dbReference type="OrthoDB" id="6077854at2759"/>
<dbReference type="SUPFAM" id="SSF56112">
    <property type="entry name" value="Protein kinase-like (PK-like)"/>
    <property type="match status" value="1"/>
</dbReference>
<gene>
    <name evidence="12" type="ORF">Baya_14091</name>
</gene>
<dbReference type="InterPro" id="IPR001824">
    <property type="entry name" value="Tyr_kinase_rcpt_3_CS"/>
</dbReference>
<dbReference type="GO" id="GO:0012505">
    <property type="term" value="C:endomembrane system"/>
    <property type="evidence" value="ECO:0007669"/>
    <property type="project" value="UniProtKB-SubCell"/>
</dbReference>
<dbReference type="InterPro" id="IPR050122">
    <property type="entry name" value="RTK"/>
</dbReference>
<proteinExistence type="predicted"/>
<evidence type="ECO:0000256" key="10">
    <source>
        <dbReference type="SAM" id="MobiDB-lite"/>
    </source>
</evidence>
<evidence type="ECO:0000259" key="11">
    <source>
        <dbReference type="PROSITE" id="PS50011"/>
    </source>
</evidence>
<dbReference type="GO" id="GO:0030316">
    <property type="term" value="P:osteoclast differentiation"/>
    <property type="evidence" value="ECO:0007669"/>
    <property type="project" value="TreeGrafter"/>
</dbReference>
<comment type="subcellular location">
    <subcellularLocation>
        <location evidence="1">Endomembrane system</location>
    </subcellularLocation>
</comment>
<evidence type="ECO:0000256" key="2">
    <source>
        <dbReference type="ARBA" id="ARBA00011902"/>
    </source>
</evidence>
<dbReference type="PANTHER" id="PTHR24416">
    <property type="entry name" value="TYROSINE-PROTEIN KINASE RECEPTOR"/>
    <property type="match status" value="1"/>
</dbReference>
<dbReference type="GO" id="GO:0007169">
    <property type="term" value="P:cell surface receptor protein tyrosine kinase signaling pathway"/>
    <property type="evidence" value="ECO:0007669"/>
    <property type="project" value="InterPro"/>
</dbReference>
<evidence type="ECO:0000256" key="1">
    <source>
        <dbReference type="ARBA" id="ARBA00004308"/>
    </source>
</evidence>
<dbReference type="PRINTS" id="PR00109">
    <property type="entry name" value="TYRKINASE"/>
</dbReference>
<dbReference type="InterPro" id="IPR000719">
    <property type="entry name" value="Prot_kinase_dom"/>
</dbReference>
<evidence type="ECO:0000256" key="8">
    <source>
        <dbReference type="ARBA" id="ARBA00023137"/>
    </source>
</evidence>
<keyword evidence="5" id="KW-0547">Nucleotide-binding</keyword>
<evidence type="ECO:0000313" key="12">
    <source>
        <dbReference type="EMBL" id="TSY69809.1"/>
    </source>
</evidence>
<keyword evidence="8" id="KW-0829">Tyrosine-protein kinase</keyword>
<name>A0A556V7R9_BAGYA</name>
<accession>A0A556V7R9</accession>
<organism evidence="12 13">
    <name type="scientific">Bagarius yarrelli</name>
    <name type="common">Goonch</name>
    <name type="synonym">Bagrus yarrelli</name>
    <dbReference type="NCBI Taxonomy" id="175774"/>
    <lineage>
        <taxon>Eukaryota</taxon>
        <taxon>Metazoa</taxon>
        <taxon>Chordata</taxon>
        <taxon>Craniata</taxon>
        <taxon>Vertebrata</taxon>
        <taxon>Euteleostomi</taxon>
        <taxon>Actinopterygii</taxon>
        <taxon>Neopterygii</taxon>
        <taxon>Teleostei</taxon>
        <taxon>Ostariophysi</taxon>
        <taxon>Siluriformes</taxon>
        <taxon>Sisoridae</taxon>
        <taxon>Sisorinae</taxon>
        <taxon>Bagarius</taxon>
    </lineage>
</organism>
<feature type="coiled-coil region" evidence="9">
    <location>
        <begin position="440"/>
        <end position="492"/>
    </location>
</feature>
<evidence type="ECO:0000256" key="4">
    <source>
        <dbReference type="ARBA" id="ARBA00022679"/>
    </source>
</evidence>
<dbReference type="InterPro" id="IPR011009">
    <property type="entry name" value="Kinase-like_dom_sf"/>
</dbReference>
<dbReference type="PANTHER" id="PTHR24416:SF47">
    <property type="entry name" value="MACROPHAGE COLONY-STIMULATING FACTOR 1 RECEPTOR"/>
    <property type="match status" value="1"/>
</dbReference>
<dbReference type="GO" id="GO:0043235">
    <property type="term" value="C:receptor complex"/>
    <property type="evidence" value="ECO:0007669"/>
    <property type="project" value="TreeGrafter"/>
</dbReference>
<dbReference type="GO" id="GO:0005886">
    <property type="term" value="C:plasma membrane"/>
    <property type="evidence" value="ECO:0007669"/>
    <property type="project" value="TreeGrafter"/>
</dbReference>
<dbReference type="FunFam" id="3.30.200.20:FF:000619">
    <property type="entry name" value="macrophage colony-stimulating factor 1 receptor isoform X2"/>
    <property type="match status" value="1"/>
</dbReference>
<dbReference type="GO" id="GO:0005524">
    <property type="term" value="F:ATP binding"/>
    <property type="evidence" value="ECO:0007669"/>
    <property type="project" value="UniProtKB-KW"/>
</dbReference>
<evidence type="ECO:0000256" key="9">
    <source>
        <dbReference type="SAM" id="Coils"/>
    </source>
</evidence>